<organism evidence="1 2">
    <name type="scientific">Channa striata</name>
    <name type="common">Snakehead murrel</name>
    <name type="synonym">Ophicephalus striatus</name>
    <dbReference type="NCBI Taxonomy" id="64152"/>
    <lineage>
        <taxon>Eukaryota</taxon>
        <taxon>Metazoa</taxon>
        <taxon>Chordata</taxon>
        <taxon>Craniata</taxon>
        <taxon>Vertebrata</taxon>
        <taxon>Euteleostomi</taxon>
        <taxon>Actinopterygii</taxon>
        <taxon>Neopterygii</taxon>
        <taxon>Teleostei</taxon>
        <taxon>Neoteleostei</taxon>
        <taxon>Acanthomorphata</taxon>
        <taxon>Anabantaria</taxon>
        <taxon>Anabantiformes</taxon>
        <taxon>Channoidei</taxon>
        <taxon>Channidae</taxon>
        <taxon>Channa</taxon>
    </lineage>
</organism>
<accession>A0AA88LQW8</accession>
<dbReference type="Proteomes" id="UP001187415">
    <property type="component" value="Unassembled WGS sequence"/>
</dbReference>
<dbReference type="EMBL" id="JAUPFM010000018">
    <property type="protein sequence ID" value="KAK2821936.1"/>
    <property type="molecule type" value="Genomic_DNA"/>
</dbReference>
<keyword evidence="2" id="KW-1185">Reference proteome</keyword>
<gene>
    <name evidence="1" type="ORF">Q5P01_022001</name>
</gene>
<name>A0AA88LQW8_CHASR</name>
<evidence type="ECO:0000313" key="2">
    <source>
        <dbReference type="Proteomes" id="UP001187415"/>
    </source>
</evidence>
<comment type="caution">
    <text evidence="1">The sequence shown here is derived from an EMBL/GenBank/DDBJ whole genome shotgun (WGS) entry which is preliminary data.</text>
</comment>
<sequence>MSSAATVMVMRKWMGVDGGEQDEFLCCESQWPAALCLYTPLFLPCGPYAEQIPVLYTSQVEMDSFLRKKWTLASSTFTLSPLAPVTKDAGKEQLLPLWPITPRVL</sequence>
<evidence type="ECO:0000313" key="1">
    <source>
        <dbReference type="EMBL" id="KAK2821936.1"/>
    </source>
</evidence>
<proteinExistence type="predicted"/>
<protein>
    <submittedName>
        <fullName evidence="1">Uncharacterized protein</fullName>
    </submittedName>
</protein>
<dbReference type="AlphaFoldDB" id="A0AA88LQW8"/>
<reference evidence="1" key="1">
    <citation type="submission" date="2023-07" db="EMBL/GenBank/DDBJ databases">
        <title>Chromosome-level Genome Assembly of Striped Snakehead (Channa striata).</title>
        <authorList>
            <person name="Liu H."/>
        </authorList>
    </citation>
    <scope>NUCLEOTIDE SEQUENCE</scope>
    <source>
        <strain evidence="1">Gz</strain>
        <tissue evidence="1">Muscle</tissue>
    </source>
</reference>